<dbReference type="Pfam" id="PF01844">
    <property type="entry name" value="HNH"/>
    <property type="match status" value="1"/>
</dbReference>
<dbReference type="InterPro" id="IPR002711">
    <property type="entry name" value="HNH"/>
</dbReference>
<protein>
    <submittedName>
        <fullName evidence="2">HNH endonuclease</fullName>
    </submittedName>
</protein>
<dbReference type="PANTHER" id="PTHR33877">
    <property type="entry name" value="SLL1193 PROTEIN"/>
    <property type="match status" value="1"/>
</dbReference>
<evidence type="ECO:0000313" key="3">
    <source>
        <dbReference type="Proteomes" id="UP000641646"/>
    </source>
</evidence>
<reference evidence="2" key="2">
    <citation type="submission" date="2020-08" db="EMBL/GenBank/DDBJ databases">
        <authorList>
            <person name="Chen M."/>
            <person name="Teng W."/>
            <person name="Zhao L."/>
            <person name="Hu C."/>
            <person name="Zhou Y."/>
            <person name="Han B."/>
            <person name="Song L."/>
            <person name="Shu W."/>
        </authorList>
    </citation>
    <scope>NUCLEOTIDE SEQUENCE</scope>
    <source>
        <strain evidence="2">FACHB-1375</strain>
    </source>
</reference>
<dbReference type="InterPro" id="IPR025938">
    <property type="entry name" value="RRXRR_dom"/>
</dbReference>
<dbReference type="InterPro" id="IPR047693">
    <property type="entry name" value="RNA-guided_IscB-like"/>
</dbReference>
<dbReference type="RefSeq" id="WP_190465984.1">
    <property type="nucleotide sequence ID" value="NZ_JACJPW010000043.1"/>
</dbReference>
<dbReference type="AlphaFoldDB" id="A0A926VGU3"/>
<feature type="domain" description="HNH nuclease" evidence="1">
    <location>
        <begin position="183"/>
        <end position="234"/>
    </location>
</feature>
<dbReference type="Gene3D" id="1.10.30.50">
    <property type="match status" value="1"/>
</dbReference>
<dbReference type="SMART" id="SM00507">
    <property type="entry name" value="HNHc"/>
    <property type="match status" value="1"/>
</dbReference>
<evidence type="ECO:0000259" key="1">
    <source>
        <dbReference type="SMART" id="SM00507"/>
    </source>
</evidence>
<dbReference type="CDD" id="cd00085">
    <property type="entry name" value="HNHc"/>
    <property type="match status" value="1"/>
</dbReference>
<comment type="caution">
    <text evidence="2">The sequence shown here is derived from an EMBL/GenBank/DDBJ whole genome shotgun (WGS) entry which is preliminary data.</text>
</comment>
<organism evidence="2 3">
    <name type="scientific">Aerosakkonema funiforme FACHB-1375</name>
    <dbReference type="NCBI Taxonomy" id="2949571"/>
    <lineage>
        <taxon>Bacteria</taxon>
        <taxon>Bacillati</taxon>
        <taxon>Cyanobacteriota</taxon>
        <taxon>Cyanophyceae</taxon>
        <taxon>Oscillatoriophycideae</taxon>
        <taxon>Aerosakkonematales</taxon>
        <taxon>Aerosakkonemataceae</taxon>
        <taxon>Aerosakkonema</taxon>
    </lineage>
</organism>
<dbReference type="GO" id="GO:0004519">
    <property type="term" value="F:endonuclease activity"/>
    <property type="evidence" value="ECO:0007669"/>
    <property type="project" value="UniProtKB-KW"/>
</dbReference>
<evidence type="ECO:0000313" key="2">
    <source>
        <dbReference type="EMBL" id="MBD2182853.1"/>
    </source>
</evidence>
<dbReference type="InterPro" id="IPR052892">
    <property type="entry name" value="NA-targeting_endonuclease"/>
</dbReference>
<dbReference type="Pfam" id="PF14239">
    <property type="entry name" value="RRXRR"/>
    <property type="match status" value="1"/>
</dbReference>
<reference evidence="2" key="1">
    <citation type="journal article" date="2015" name="ISME J.">
        <title>Draft Genome Sequence of Streptomyces incarnatus NRRL8089, which Produces the Nucleoside Antibiotic Sinefungin.</title>
        <authorList>
            <person name="Oshima K."/>
            <person name="Hattori M."/>
            <person name="Shimizu H."/>
            <person name="Fukuda K."/>
            <person name="Nemoto M."/>
            <person name="Inagaki K."/>
            <person name="Tamura T."/>
        </authorList>
    </citation>
    <scope>NUCLEOTIDE SEQUENCE</scope>
    <source>
        <strain evidence="2">FACHB-1375</strain>
    </source>
</reference>
<dbReference type="NCBIfam" id="NF040563">
    <property type="entry name" value="guided_IscB"/>
    <property type="match status" value="1"/>
</dbReference>
<keyword evidence="2" id="KW-0255">Endonuclease</keyword>
<gene>
    <name evidence="2" type="ORF">H6G03_17580</name>
</gene>
<sequence length="424" mass="47860">MSNFVFVIDTNKRPINPVHPAQARLWLTQGKATVFRRFPFTIILKTASTQITKPIQLKIDPGSQTTGIALVSEDAVIWGAELTHRGQAIKANLESRRSVRRVRRNRKTRYRQPRFLNRTRHKGWLAPSLEHRVQTTLTWVNRLRKFVPITGISQELVRFDTQALVNPEISGNEYQRGELAGFEVKEYLLAKWGRKCVYCGAENTPLEIEHILAKSRGGTDRVSNLTLACHPCNQKKGNQPIEKFLKNKPSILRRVLAQAKAPLKDAAAVNSTRWELYQRLQETGLPVSVGTGGRTKFNRVKLGIQKRHYLDAACVGVVEKLTLKTTKPLLITAKGWGMRQMSTTNKYGFPIKHRTRQKAFFGFQTGDIVRAILPSGKFAGAHIGRLTVRATGVFEMVTAKGKISPVRAKYCQIVHRVDGYNYAA</sequence>
<dbReference type="Proteomes" id="UP000641646">
    <property type="component" value="Unassembled WGS sequence"/>
</dbReference>
<dbReference type="PANTHER" id="PTHR33877:SF2">
    <property type="entry name" value="OS07G0170200 PROTEIN"/>
    <property type="match status" value="1"/>
</dbReference>
<keyword evidence="2" id="KW-0540">Nuclease</keyword>
<accession>A0A926VGU3</accession>
<keyword evidence="2" id="KW-0378">Hydrolase</keyword>
<dbReference type="EMBL" id="JACJPW010000043">
    <property type="protein sequence ID" value="MBD2182853.1"/>
    <property type="molecule type" value="Genomic_DNA"/>
</dbReference>
<name>A0A926VGU3_9CYAN</name>
<proteinExistence type="predicted"/>
<dbReference type="InterPro" id="IPR003615">
    <property type="entry name" value="HNH_nuc"/>
</dbReference>
<keyword evidence="3" id="KW-1185">Reference proteome</keyword>